<comment type="caution">
    <text evidence="2">The sequence shown here is derived from an EMBL/GenBank/DDBJ whole genome shotgun (WGS) entry which is preliminary data.</text>
</comment>
<dbReference type="OrthoDB" id="6247794at2759"/>
<evidence type="ECO:0000313" key="3">
    <source>
        <dbReference type="Proteomes" id="UP000316759"/>
    </source>
</evidence>
<dbReference type="STRING" id="46835.A0A504YBU4"/>
<evidence type="ECO:0000256" key="1">
    <source>
        <dbReference type="SAM" id="MobiDB-lite"/>
    </source>
</evidence>
<name>A0A504YBU4_FASGI</name>
<protein>
    <submittedName>
        <fullName evidence="2">Uncharacterized protein</fullName>
    </submittedName>
</protein>
<keyword evidence="3" id="KW-1185">Reference proteome</keyword>
<dbReference type="EMBL" id="SUNJ01011188">
    <property type="protein sequence ID" value="TPP59082.1"/>
    <property type="molecule type" value="Genomic_DNA"/>
</dbReference>
<accession>A0A504YBU4</accession>
<reference evidence="2 3" key="1">
    <citation type="submission" date="2019-04" db="EMBL/GenBank/DDBJ databases">
        <title>Annotation for the trematode Fasciola gigantica.</title>
        <authorList>
            <person name="Choi Y.-J."/>
        </authorList>
    </citation>
    <scope>NUCLEOTIDE SEQUENCE [LARGE SCALE GENOMIC DNA]</scope>
    <source>
        <strain evidence="2">Uganda_cow_1</strain>
    </source>
</reference>
<feature type="compositionally biased region" description="Acidic residues" evidence="1">
    <location>
        <begin position="103"/>
        <end position="114"/>
    </location>
</feature>
<feature type="region of interest" description="Disordered" evidence="1">
    <location>
        <begin position="96"/>
        <end position="132"/>
    </location>
</feature>
<dbReference type="AlphaFoldDB" id="A0A504YBU4"/>
<gene>
    <name evidence="2" type="ORF">FGIG_02709</name>
</gene>
<sequence>IKFLTSCQDSLEVPYNTVNATNLLGTRLFRDGATFYALNSGLHRSPDYFSGLLKSFYFHSSTDAAKDMCRKSEPSDGSGDGTVGIDFDPNFGNVLVTNPTSDGDVENEQTEETNETTKNETNKLGDHQPKIEADKTSPFRYNILMDNETGVLYVERLHEGKIIENAHIINNQLIKLPDNTLIATGTRDEPRYLVTQNVEPDGPVMILTEKVVTIDQTPHFDADGVIAPTRW</sequence>
<feature type="non-terminal residue" evidence="2">
    <location>
        <position position="1"/>
    </location>
</feature>
<proteinExistence type="predicted"/>
<feature type="compositionally biased region" description="Basic and acidic residues" evidence="1">
    <location>
        <begin position="115"/>
        <end position="132"/>
    </location>
</feature>
<evidence type="ECO:0000313" key="2">
    <source>
        <dbReference type="EMBL" id="TPP59082.1"/>
    </source>
</evidence>
<organism evidence="2 3">
    <name type="scientific">Fasciola gigantica</name>
    <name type="common">Giant liver fluke</name>
    <dbReference type="NCBI Taxonomy" id="46835"/>
    <lineage>
        <taxon>Eukaryota</taxon>
        <taxon>Metazoa</taxon>
        <taxon>Spiralia</taxon>
        <taxon>Lophotrochozoa</taxon>
        <taxon>Platyhelminthes</taxon>
        <taxon>Trematoda</taxon>
        <taxon>Digenea</taxon>
        <taxon>Plagiorchiida</taxon>
        <taxon>Echinostomata</taxon>
        <taxon>Echinostomatoidea</taxon>
        <taxon>Fasciolidae</taxon>
        <taxon>Fasciola</taxon>
    </lineage>
</organism>
<dbReference type="Proteomes" id="UP000316759">
    <property type="component" value="Unassembled WGS sequence"/>
</dbReference>